<gene>
    <name evidence="6" type="ORF">FA048_10850</name>
</gene>
<dbReference type="Proteomes" id="UP000309488">
    <property type="component" value="Unassembled WGS sequence"/>
</dbReference>
<evidence type="ECO:0000256" key="3">
    <source>
        <dbReference type="ARBA" id="ARBA00023157"/>
    </source>
</evidence>
<feature type="domain" description="Thioredoxin" evidence="5">
    <location>
        <begin position="27"/>
        <end position="179"/>
    </location>
</feature>
<evidence type="ECO:0000259" key="5">
    <source>
        <dbReference type="PROSITE" id="PS51352"/>
    </source>
</evidence>
<dbReference type="GO" id="GO:0016491">
    <property type="term" value="F:oxidoreductase activity"/>
    <property type="evidence" value="ECO:0007669"/>
    <property type="project" value="InterPro"/>
</dbReference>
<dbReference type="InterPro" id="IPR013740">
    <property type="entry name" value="Redoxin"/>
</dbReference>
<dbReference type="GO" id="GO:0017004">
    <property type="term" value="P:cytochrome complex assembly"/>
    <property type="evidence" value="ECO:0007669"/>
    <property type="project" value="UniProtKB-KW"/>
</dbReference>
<organism evidence="6 7">
    <name type="scientific">Pedobacter polaris</name>
    <dbReference type="NCBI Taxonomy" id="2571273"/>
    <lineage>
        <taxon>Bacteria</taxon>
        <taxon>Pseudomonadati</taxon>
        <taxon>Bacteroidota</taxon>
        <taxon>Sphingobacteriia</taxon>
        <taxon>Sphingobacteriales</taxon>
        <taxon>Sphingobacteriaceae</taxon>
        <taxon>Pedobacter</taxon>
    </lineage>
</organism>
<dbReference type="CDD" id="cd02966">
    <property type="entry name" value="TlpA_like_family"/>
    <property type="match status" value="1"/>
</dbReference>
<dbReference type="AlphaFoldDB" id="A0A4U1CR99"/>
<dbReference type="RefSeq" id="WP_136840719.1">
    <property type="nucleotide sequence ID" value="NZ_SWBR01000002.1"/>
</dbReference>
<keyword evidence="4" id="KW-0676">Redox-active center</keyword>
<dbReference type="GO" id="GO:0030313">
    <property type="term" value="C:cell envelope"/>
    <property type="evidence" value="ECO:0007669"/>
    <property type="project" value="UniProtKB-SubCell"/>
</dbReference>
<dbReference type="PROSITE" id="PS51352">
    <property type="entry name" value="THIOREDOXIN_2"/>
    <property type="match status" value="1"/>
</dbReference>
<evidence type="ECO:0000313" key="7">
    <source>
        <dbReference type="Proteomes" id="UP000309488"/>
    </source>
</evidence>
<evidence type="ECO:0000313" key="6">
    <source>
        <dbReference type="EMBL" id="TKC10667.1"/>
    </source>
</evidence>
<dbReference type="Pfam" id="PF08534">
    <property type="entry name" value="Redoxin"/>
    <property type="match status" value="1"/>
</dbReference>
<evidence type="ECO:0000256" key="4">
    <source>
        <dbReference type="ARBA" id="ARBA00023284"/>
    </source>
</evidence>
<accession>A0A4U1CR99</accession>
<dbReference type="SUPFAM" id="SSF52833">
    <property type="entry name" value="Thioredoxin-like"/>
    <property type="match status" value="1"/>
</dbReference>
<reference evidence="6 7" key="1">
    <citation type="submission" date="2019-04" db="EMBL/GenBank/DDBJ databases">
        <title>Pedobacter sp. RP-3-22 sp. nov., isolated from Arctic soil.</title>
        <authorList>
            <person name="Dahal R.H."/>
            <person name="Kim D.-U."/>
        </authorList>
    </citation>
    <scope>NUCLEOTIDE SEQUENCE [LARGE SCALE GENOMIC DNA]</scope>
    <source>
        <strain evidence="6 7">RP-3-22</strain>
    </source>
</reference>
<dbReference type="OrthoDB" id="793244at2"/>
<dbReference type="InterPro" id="IPR050553">
    <property type="entry name" value="Thioredoxin_ResA/DsbE_sf"/>
</dbReference>
<dbReference type="Gene3D" id="3.40.30.10">
    <property type="entry name" value="Glutaredoxin"/>
    <property type="match status" value="1"/>
</dbReference>
<evidence type="ECO:0000256" key="2">
    <source>
        <dbReference type="ARBA" id="ARBA00022748"/>
    </source>
</evidence>
<comment type="subcellular location">
    <subcellularLocation>
        <location evidence="1">Cell envelope</location>
    </subcellularLocation>
</comment>
<name>A0A4U1CR99_9SPHI</name>
<keyword evidence="7" id="KW-1185">Reference proteome</keyword>
<evidence type="ECO:0000256" key="1">
    <source>
        <dbReference type="ARBA" id="ARBA00004196"/>
    </source>
</evidence>
<dbReference type="InterPro" id="IPR013766">
    <property type="entry name" value="Thioredoxin_domain"/>
</dbReference>
<proteinExistence type="predicted"/>
<dbReference type="InterPro" id="IPR036249">
    <property type="entry name" value="Thioredoxin-like_sf"/>
</dbReference>
<comment type="caution">
    <text evidence="6">The sequence shown here is derived from an EMBL/GenBank/DDBJ whole genome shotgun (WGS) entry which is preliminary data.</text>
</comment>
<dbReference type="EMBL" id="SWBR01000002">
    <property type="protein sequence ID" value="TKC10667.1"/>
    <property type="molecule type" value="Genomic_DNA"/>
</dbReference>
<sequence length="179" mass="20551">MKKITILLVWALLCLNFKIKAQDLKALKLGDKVPEIFWQQEHSVYKNGQIVKQNLSAFKGKLLIIDFWATWCSTCFHKFSFLDSLQKKKSKNLNVLMVNTTKTGDDLSKIKNSISTYSEGKTFSIPTIYDDQYLMSLFPHQMLSHYVWINKLGIVVAYTGSDFVNSTNIELSIARFAKP</sequence>
<protein>
    <submittedName>
        <fullName evidence="6">Redoxin domain-containing protein</fullName>
    </submittedName>
</protein>
<keyword evidence="2" id="KW-0201">Cytochrome c-type biogenesis</keyword>
<keyword evidence="3" id="KW-1015">Disulfide bond</keyword>
<dbReference type="PANTHER" id="PTHR42852:SF6">
    <property type="entry name" value="THIOL:DISULFIDE INTERCHANGE PROTEIN DSBE"/>
    <property type="match status" value="1"/>
</dbReference>
<dbReference type="PANTHER" id="PTHR42852">
    <property type="entry name" value="THIOL:DISULFIDE INTERCHANGE PROTEIN DSBE"/>
    <property type="match status" value="1"/>
</dbReference>